<dbReference type="STRING" id="446860.AS188_06450"/>
<dbReference type="SUPFAM" id="SSF53697">
    <property type="entry name" value="SIS domain"/>
    <property type="match status" value="1"/>
</dbReference>
<dbReference type="InterPro" id="IPR001347">
    <property type="entry name" value="SIS_dom"/>
</dbReference>
<accession>A0A0U3HE52</accession>
<dbReference type="InterPro" id="IPR046348">
    <property type="entry name" value="SIS_dom_sf"/>
</dbReference>
<dbReference type="PROSITE" id="PS51071">
    <property type="entry name" value="HTH_RPIR"/>
    <property type="match status" value="1"/>
</dbReference>
<dbReference type="Proteomes" id="UP000321155">
    <property type="component" value="Unassembled WGS sequence"/>
</dbReference>
<dbReference type="SUPFAM" id="SSF46689">
    <property type="entry name" value="Homeodomain-like"/>
    <property type="match status" value="1"/>
</dbReference>
<dbReference type="InterPro" id="IPR000281">
    <property type="entry name" value="HTH_RpiR"/>
</dbReference>
<dbReference type="GO" id="GO:0097367">
    <property type="term" value="F:carbohydrate derivative binding"/>
    <property type="evidence" value="ECO:0007669"/>
    <property type="project" value="InterPro"/>
</dbReference>
<sequence>MSIEQRIHDRYAELSPQEQRAADVLLAHLEDLALYSSAELAAMSGVSRATLSRLYRHLGYESFTEVREVARGLRQQGVPLGPDADPRRSRHLDQELRNLRRALDPSGEQLERAVAVLAAARRVLVVGLRNSHPVALHLRQQLQHARPEVRLAPVPGQTLGEELLDVGPGDAVVLVGFRRRPRGFGALAEACAGTGAQLVLVADGTARRYAGAADLWLECPLDSAGPFDSYAAAMSLVAVLADGVLAAAGEEGRRRVVRAAELYESLAELDLR</sequence>
<dbReference type="InterPro" id="IPR009057">
    <property type="entry name" value="Homeodomain-like_sf"/>
</dbReference>
<protein>
    <submittedName>
        <fullName evidence="2">RpiR family transcriptional regulator</fullName>
    </submittedName>
</protein>
<keyword evidence="5" id="KW-1185">Reference proteome</keyword>
<dbReference type="PANTHER" id="PTHR30514:SF18">
    <property type="entry name" value="RPIR-FAMILY TRANSCRIPTIONAL REGULATOR"/>
    <property type="match status" value="1"/>
</dbReference>
<feature type="domain" description="HTH rpiR-type" evidence="1">
    <location>
        <begin position="1"/>
        <end position="77"/>
    </location>
</feature>
<proteinExistence type="predicted"/>
<dbReference type="InterPro" id="IPR036388">
    <property type="entry name" value="WH-like_DNA-bd_sf"/>
</dbReference>
<evidence type="ECO:0000313" key="2">
    <source>
        <dbReference type="EMBL" id="ALU39449.1"/>
    </source>
</evidence>
<dbReference type="Pfam" id="PF01380">
    <property type="entry name" value="SIS"/>
    <property type="match status" value="1"/>
</dbReference>
<evidence type="ECO:0000259" key="1">
    <source>
        <dbReference type="PROSITE" id="PS51071"/>
    </source>
</evidence>
<dbReference type="AlphaFoldDB" id="A0A0U3HE52"/>
<organism evidence="2 4">
    <name type="scientific">Kocuria flava</name>
    <dbReference type="NCBI Taxonomy" id="446860"/>
    <lineage>
        <taxon>Bacteria</taxon>
        <taxon>Bacillati</taxon>
        <taxon>Actinomycetota</taxon>
        <taxon>Actinomycetes</taxon>
        <taxon>Micrococcales</taxon>
        <taxon>Micrococcaceae</taxon>
        <taxon>Kocuria</taxon>
    </lineage>
</organism>
<dbReference type="PANTHER" id="PTHR30514">
    <property type="entry name" value="GLUCOKINASE"/>
    <property type="match status" value="1"/>
</dbReference>
<name>A0A0U3HE52_9MICC</name>
<dbReference type="GO" id="GO:1901135">
    <property type="term" value="P:carbohydrate derivative metabolic process"/>
    <property type="evidence" value="ECO:0007669"/>
    <property type="project" value="InterPro"/>
</dbReference>
<dbReference type="GO" id="GO:0003700">
    <property type="term" value="F:DNA-binding transcription factor activity"/>
    <property type="evidence" value="ECO:0007669"/>
    <property type="project" value="InterPro"/>
</dbReference>
<evidence type="ECO:0000313" key="4">
    <source>
        <dbReference type="Proteomes" id="UP000057181"/>
    </source>
</evidence>
<gene>
    <name evidence="2" type="ORF">AS188_06450</name>
    <name evidence="3" type="ORF">KFL01_21300</name>
</gene>
<evidence type="ECO:0000313" key="5">
    <source>
        <dbReference type="Proteomes" id="UP000321155"/>
    </source>
</evidence>
<dbReference type="EMBL" id="BJZR01000064">
    <property type="protein sequence ID" value="GEO92824.1"/>
    <property type="molecule type" value="Genomic_DNA"/>
</dbReference>
<evidence type="ECO:0000313" key="3">
    <source>
        <dbReference type="EMBL" id="GEO92824.1"/>
    </source>
</evidence>
<dbReference type="Proteomes" id="UP000057181">
    <property type="component" value="Chromosome"/>
</dbReference>
<reference evidence="3 5" key="2">
    <citation type="submission" date="2019-07" db="EMBL/GenBank/DDBJ databases">
        <title>Whole genome shotgun sequence of Kocuria flava NBRC 107626.</title>
        <authorList>
            <person name="Hosoyama A."/>
            <person name="Uohara A."/>
            <person name="Ohji S."/>
            <person name="Ichikawa N."/>
        </authorList>
    </citation>
    <scope>NUCLEOTIDE SEQUENCE [LARGE SCALE GENOMIC DNA]</scope>
    <source>
        <strain evidence="3 5">NBRC 107626</strain>
    </source>
</reference>
<dbReference type="Pfam" id="PF01418">
    <property type="entry name" value="HTH_6"/>
    <property type="match status" value="1"/>
</dbReference>
<dbReference type="EMBL" id="CP013254">
    <property type="protein sequence ID" value="ALU39449.1"/>
    <property type="molecule type" value="Genomic_DNA"/>
</dbReference>
<dbReference type="InterPro" id="IPR047640">
    <property type="entry name" value="RpiR-like"/>
</dbReference>
<dbReference type="Gene3D" id="1.10.10.10">
    <property type="entry name" value="Winged helix-like DNA-binding domain superfamily/Winged helix DNA-binding domain"/>
    <property type="match status" value="1"/>
</dbReference>
<reference evidence="2 4" key="1">
    <citation type="submission" date="2015-11" db="EMBL/GenBank/DDBJ databases">
        <title>Complete Genome Sequence of Kocuria flava strain HO-9041.</title>
        <authorList>
            <person name="Zhou M."/>
            <person name="Dai J."/>
        </authorList>
    </citation>
    <scope>NUCLEOTIDE SEQUENCE [LARGE SCALE GENOMIC DNA]</scope>
    <source>
        <strain evidence="2 4">HO-9041</strain>
    </source>
</reference>
<dbReference type="GO" id="GO:0003677">
    <property type="term" value="F:DNA binding"/>
    <property type="evidence" value="ECO:0007669"/>
    <property type="project" value="InterPro"/>
</dbReference>
<dbReference type="KEGG" id="kfv:AS188_06450"/>
<dbReference type="OrthoDB" id="3237351at2"/>
<dbReference type="Gene3D" id="3.40.50.10490">
    <property type="entry name" value="Glucose-6-phosphate isomerase like protein, domain 1"/>
    <property type="match status" value="1"/>
</dbReference>